<proteinExistence type="predicted"/>
<accession>A0A645GB39</accession>
<gene>
    <name evidence="2" type="ORF">SDC9_170580</name>
</gene>
<evidence type="ECO:0000256" key="1">
    <source>
        <dbReference type="SAM" id="MobiDB-lite"/>
    </source>
</evidence>
<reference evidence="2" key="1">
    <citation type="submission" date="2019-08" db="EMBL/GenBank/DDBJ databases">
        <authorList>
            <person name="Kucharzyk K."/>
            <person name="Murdoch R.W."/>
            <person name="Higgins S."/>
            <person name="Loffler F."/>
        </authorList>
    </citation>
    <scope>NUCLEOTIDE SEQUENCE</scope>
</reference>
<sequence length="75" mass="7927">MVADDDDAGRTRFLEVRPDRRHHSAALGQSGSRSARPHPNDAGNMGHGRYHPTPSANAQGAEIQKDIGGVAALLS</sequence>
<dbReference type="EMBL" id="VSSQ01071632">
    <property type="protein sequence ID" value="MPN23192.1"/>
    <property type="molecule type" value="Genomic_DNA"/>
</dbReference>
<protein>
    <submittedName>
        <fullName evidence="2">Uncharacterized protein</fullName>
    </submittedName>
</protein>
<feature type="region of interest" description="Disordered" evidence="1">
    <location>
        <begin position="1"/>
        <end position="75"/>
    </location>
</feature>
<organism evidence="2">
    <name type="scientific">bioreactor metagenome</name>
    <dbReference type="NCBI Taxonomy" id="1076179"/>
    <lineage>
        <taxon>unclassified sequences</taxon>
        <taxon>metagenomes</taxon>
        <taxon>ecological metagenomes</taxon>
    </lineage>
</organism>
<comment type="caution">
    <text evidence="2">The sequence shown here is derived from an EMBL/GenBank/DDBJ whole genome shotgun (WGS) entry which is preliminary data.</text>
</comment>
<feature type="compositionally biased region" description="Basic and acidic residues" evidence="1">
    <location>
        <begin position="8"/>
        <end position="18"/>
    </location>
</feature>
<name>A0A645GB39_9ZZZZ</name>
<evidence type="ECO:0000313" key="2">
    <source>
        <dbReference type="EMBL" id="MPN23192.1"/>
    </source>
</evidence>
<dbReference type="AlphaFoldDB" id="A0A645GB39"/>